<protein>
    <recommendedName>
        <fullName evidence="4">Probable multidrug resistance protein NorM</fullName>
    </recommendedName>
    <alternativeName>
        <fullName evidence="12">Multidrug-efflux transporter</fullName>
    </alternativeName>
</protein>
<evidence type="ECO:0000313" key="15">
    <source>
        <dbReference type="Proteomes" id="UP000461880"/>
    </source>
</evidence>
<dbReference type="CDD" id="cd13138">
    <property type="entry name" value="MATE_yoeA_like"/>
    <property type="match status" value="1"/>
</dbReference>
<dbReference type="Pfam" id="PF01554">
    <property type="entry name" value="MatE"/>
    <property type="match status" value="2"/>
</dbReference>
<dbReference type="Proteomes" id="UP000461880">
    <property type="component" value="Unassembled WGS sequence"/>
</dbReference>
<evidence type="ECO:0000256" key="7">
    <source>
        <dbReference type="ARBA" id="ARBA00022475"/>
    </source>
</evidence>
<feature type="transmembrane region" description="Helical" evidence="13">
    <location>
        <begin position="360"/>
        <end position="380"/>
    </location>
</feature>
<feature type="transmembrane region" description="Helical" evidence="13">
    <location>
        <begin position="317"/>
        <end position="340"/>
    </location>
</feature>
<feature type="transmembrane region" description="Helical" evidence="13">
    <location>
        <begin position="102"/>
        <end position="126"/>
    </location>
</feature>
<accession>A0A7X2TGP5</accession>
<organism evidence="14 15">
    <name type="scientific">Stecheria intestinalis</name>
    <dbReference type="NCBI Taxonomy" id="2606630"/>
    <lineage>
        <taxon>Bacteria</taxon>
        <taxon>Bacillati</taxon>
        <taxon>Bacillota</taxon>
        <taxon>Erysipelotrichia</taxon>
        <taxon>Erysipelotrichales</taxon>
        <taxon>Erysipelotrichaceae</taxon>
        <taxon>Stecheria</taxon>
    </lineage>
</organism>
<evidence type="ECO:0000256" key="9">
    <source>
        <dbReference type="ARBA" id="ARBA00022989"/>
    </source>
</evidence>
<dbReference type="AlphaFoldDB" id="A0A7X2TGP5"/>
<feature type="transmembrane region" description="Helical" evidence="13">
    <location>
        <begin position="62"/>
        <end position="81"/>
    </location>
</feature>
<proteinExistence type="inferred from homology"/>
<dbReference type="GO" id="GO:0006811">
    <property type="term" value="P:monoatomic ion transport"/>
    <property type="evidence" value="ECO:0007669"/>
    <property type="project" value="UniProtKB-KW"/>
</dbReference>
<comment type="function">
    <text evidence="1">Multidrug efflux pump.</text>
</comment>
<sequence length="449" mass="48439">MKRKSESMDMVHGPLLKNLLIFSAPLMASYLLQIAFNAADTIVVGKFSGADALAAVGATGPLVNLLVALFNGLATGANIVIANMIGRKDHRNLSSAVHTSYFLALVGGLILTAAGVFISNPLLWAIGTPENIIDQSTLYMRIYFAGSIPLLVYSFGSAILRSKGDTARPTLYLAVSGVLNIILNLFTVIQLHMGVAGVAIATVISETVSAVMVTIALVRETDDTRLVFSEISMDPMIFQRIMKIGIPAGIQGMMWSISNIAVQTAMNTFGSITVAGNSAALNLEGFVYVAMDAFNNACITFTSQAAGAKDMKQVRRVMHVTLILMTGSSAAAGLLVSGFGNQLLSLYTNDPDVISAGMVRLHYVVLWLWINAALDIPAASMRGIGYSNTPTLVMMIGIVAVRVFYILTIWRAYPTLEVLYLCFPISWVITAIAMFLIWPKLFRKLCREY</sequence>
<dbReference type="PIRSF" id="PIRSF006603">
    <property type="entry name" value="DinF"/>
    <property type="match status" value="1"/>
</dbReference>
<evidence type="ECO:0000256" key="2">
    <source>
        <dbReference type="ARBA" id="ARBA00004651"/>
    </source>
</evidence>
<feature type="transmembrane region" description="Helical" evidence="13">
    <location>
        <begin position="138"/>
        <end position="159"/>
    </location>
</feature>
<comment type="caution">
    <text evidence="14">The sequence shown here is derived from an EMBL/GenBank/DDBJ whole genome shotgun (WGS) entry which is preliminary data.</text>
</comment>
<evidence type="ECO:0000256" key="3">
    <source>
        <dbReference type="ARBA" id="ARBA00010199"/>
    </source>
</evidence>
<evidence type="ECO:0000256" key="11">
    <source>
        <dbReference type="ARBA" id="ARBA00023136"/>
    </source>
</evidence>
<evidence type="ECO:0000256" key="10">
    <source>
        <dbReference type="ARBA" id="ARBA00023065"/>
    </source>
</evidence>
<evidence type="ECO:0000256" key="4">
    <source>
        <dbReference type="ARBA" id="ARBA00020268"/>
    </source>
</evidence>
<keyword evidence="10" id="KW-0406">Ion transport</keyword>
<name>A0A7X2TGP5_9FIRM</name>
<dbReference type="RefSeq" id="WP_105302560.1">
    <property type="nucleotide sequence ID" value="NZ_VUMN01000019.1"/>
</dbReference>
<evidence type="ECO:0000313" key="14">
    <source>
        <dbReference type="EMBL" id="MSS58938.1"/>
    </source>
</evidence>
<keyword evidence="6" id="KW-0050">Antiport</keyword>
<dbReference type="GO" id="GO:0015297">
    <property type="term" value="F:antiporter activity"/>
    <property type="evidence" value="ECO:0007669"/>
    <property type="project" value="UniProtKB-KW"/>
</dbReference>
<comment type="subcellular location">
    <subcellularLocation>
        <location evidence="2">Cell membrane</location>
        <topology evidence="2">Multi-pass membrane protein</topology>
    </subcellularLocation>
</comment>
<feature type="transmembrane region" description="Helical" evidence="13">
    <location>
        <begin position="418"/>
        <end position="438"/>
    </location>
</feature>
<dbReference type="NCBIfam" id="TIGR00797">
    <property type="entry name" value="matE"/>
    <property type="match status" value="1"/>
</dbReference>
<keyword evidence="11 13" id="KW-0472">Membrane</keyword>
<dbReference type="GO" id="GO:0042910">
    <property type="term" value="F:xenobiotic transmembrane transporter activity"/>
    <property type="evidence" value="ECO:0007669"/>
    <property type="project" value="InterPro"/>
</dbReference>
<evidence type="ECO:0000256" key="6">
    <source>
        <dbReference type="ARBA" id="ARBA00022449"/>
    </source>
</evidence>
<comment type="similarity">
    <text evidence="3">Belongs to the multi antimicrobial extrusion (MATE) (TC 2.A.66.1) family.</text>
</comment>
<reference evidence="14 15" key="1">
    <citation type="submission" date="2019-08" db="EMBL/GenBank/DDBJ databases">
        <title>In-depth cultivation of the pig gut microbiome towards novel bacterial diversity and tailored functional studies.</title>
        <authorList>
            <person name="Wylensek D."/>
            <person name="Hitch T.C.A."/>
            <person name="Clavel T."/>
        </authorList>
    </citation>
    <scope>NUCLEOTIDE SEQUENCE [LARGE SCALE GENOMIC DNA]</scope>
    <source>
        <strain evidence="14 15">Oil+RF-744-GAM-WT-6</strain>
    </source>
</reference>
<evidence type="ECO:0000256" key="8">
    <source>
        <dbReference type="ARBA" id="ARBA00022692"/>
    </source>
</evidence>
<evidence type="ECO:0000256" key="5">
    <source>
        <dbReference type="ARBA" id="ARBA00022448"/>
    </source>
</evidence>
<feature type="transmembrane region" description="Helical" evidence="13">
    <location>
        <begin position="195"/>
        <end position="218"/>
    </location>
</feature>
<keyword evidence="8 13" id="KW-0812">Transmembrane</keyword>
<dbReference type="InterPro" id="IPR002528">
    <property type="entry name" value="MATE_fam"/>
</dbReference>
<keyword evidence="15" id="KW-1185">Reference proteome</keyword>
<dbReference type="InterPro" id="IPR050222">
    <property type="entry name" value="MATE_MdtK"/>
</dbReference>
<dbReference type="PANTHER" id="PTHR43298:SF2">
    <property type="entry name" value="FMN_FAD EXPORTER YEEO-RELATED"/>
    <property type="match status" value="1"/>
</dbReference>
<feature type="transmembrane region" description="Helical" evidence="13">
    <location>
        <begin position="392"/>
        <end position="412"/>
    </location>
</feature>
<evidence type="ECO:0000256" key="1">
    <source>
        <dbReference type="ARBA" id="ARBA00003408"/>
    </source>
</evidence>
<keyword evidence="7" id="KW-1003">Cell membrane</keyword>
<dbReference type="GO" id="GO:0005886">
    <property type="term" value="C:plasma membrane"/>
    <property type="evidence" value="ECO:0007669"/>
    <property type="project" value="UniProtKB-SubCell"/>
</dbReference>
<dbReference type="EMBL" id="VUMN01000019">
    <property type="protein sequence ID" value="MSS58938.1"/>
    <property type="molecule type" value="Genomic_DNA"/>
</dbReference>
<dbReference type="PANTHER" id="PTHR43298">
    <property type="entry name" value="MULTIDRUG RESISTANCE PROTEIN NORM-RELATED"/>
    <property type="match status" value="1"/>
</dbReference>
<gene>
    <name evidence="14" type="ORF">FYJ51_08455</name>
</gene>
<evidence type="ECO:0000256" key="12">
    <source>
        <dbReference type="ARBA" id="ARBA00031636"/>
    </source>
</evidence>
<dbReference type="InterPro" id="IPR048279">
    <property type="entry name" value="MdtK-like"/>
</dbReference>
<evidence type="ECO:0000256" key="13">
    <source>
        <dbReference type="SAM" id="Phobius"/>
    </source>
</evidence>
<keyword evidence="5" id="KW-0813">Transport</keyword>
<keyword evidence="9 13" id="KW-1133">Transmembrane helix</keyword>
<feature type="transmembrane region" description="Helical" evidence="13">
    <location>
        <begin position="171"/>
        <end position="189"/>
    </location>
</feature>